<protein>
    <submittedName>
        <fullName evidence="1">Uncharacterized protein</fullName>
    </submittedName>
</protein>
<organism evidence="1 2">
    <name type="scientific">Chiloscyllium punctatum</name>
    <name type="common">Brownbanded bambooshark</name>
    <name type="synonym">Hemiscyllium punctatum</name>
    <dbReference type="NCBI Taxonomy" id="137246"/>
    <lineage>
        <taxon>Eukaryota</taxon>
        <taxon>Metazoa</taxon>
        <taxon>Chordata</taxon>
        <taxon>Craniata</taxon>
        <taxon>Vertebrata</taxon>
        <taxon>Chondrichthyes</taxon>
        <taxon>Elasmobranchii</taxon>
        <taxon>Galeomorphii</taxon>
        <taxon>Galeoidea</taxon>
        <taxon>Orectolobiformes</taxon>
        <taxon>Hemiscylliidae</taxon>
        <taxon>Chiloscyllium</taxon>
    </lineage>
</organism>
<dbReference type="EMBL" id="BEZZ01233774">
    <property type="protein sequence ID" value="GCC48052.1"/>
    <property type="molecule type" value="Genomic_DNA"/>
</dbReference>
<proteinExistence type="predicted"/>
<gene>
    <name evidence="1" type="ORF">chiPu_0032318</name>
</gene>
<dbReference type="AlphaFoldDB" id="A0A401TZI6"/>
<comment type="caution">
    <text evidence="1">The sequence shown here is derived from an EMBL/GenBank/DDBJ whole genome shotgun (WGS) entry which is preliminary data.</text>
</comment>
<evidence type="ECO:0000313" key="2">
    <source>
        <dbReference type="Proteomes" id="UP000287033"/>
    </source>
</evidence>
<name>A0A401TZI6_CHIPU</name>
<sequence>MAAKRYRILAETLPSPSLPFVTSAVTTEADAAVLAETLREMTRDPGLGHIREPLHLTDVSAPDLAAYGRLIAYEAEAAELGYPELA</sequence>
<evidence type="ECO:0000313" key="1">
    <source>
        <dbReference type="EMBL" id="GCC48052.1"/>
    </source>
</evidence>
<dbReference type="Proteomes" id="UP000287033">
    <property type="component" value="Unassembled WGS sequence"/>
</dbReference>
<reference evidence="1 2" key="1">
    <citation type="journal article" date="2018" name="Nat. Ecol. Evol.">
        <title>Shark genomes provide insights into elasmobranch evolution and the origin of vertebrates.</title>
        <authorList>
            <person name="Hara Y"/>
            <person name="Yamaguchi K"/>
            <person name="Onimaru K"/>
            <person name="Kadota M"/>
            <person name="Koyanagi M"/>
            <person name="Keeley SD"/>
            <person name="Tatsumi K"/>
            <person name="Tanaka K"/>
            <person name="Motone F"/>
            <person name="Kageyama Y"/>
            <person name="Nozu R"/>
            <person name="Adachi N"/>
            <person name="Nishimura O"/>
            <person name="Nakagawa R"/>
            <person name="Tanegashima C"/>
            <person name="Kiyatake I"/>
            <person name="Matsumoto R"/>
            <person name="Murakumo K"/>
            <person name="Nishida K"/>
            <person name="Terakita A"/>
            <person name="Kuratani S"/>
            <person name="Sato K"/>
            <person name="Hyodo S Kuraku.S."/>
        </authorList>
    </citation>
    <scope>NUCLEOTIDE SEQUENCE [LARGE SCALE GENOMIC DNA]</scope>
</reference>
<keyword evidence="2" id="KW-1185">Reference proteome</keyword>
<accession>A0A401TZI6</accession>